<feature type="compositionally biased region" description="Basic residues" evidence="1">
    <location>
        <begin position="20"/>
        <end position="30"/>
    </location>
</feature>
<accession>A0A815ESA9</accession>
<name>A0A815ESA9_9BILA</name>
<feature type="region of interest" description="Disordered" evidence="1">
    <location>
        <begin position="1"/>
        <end position="42"/>
    </location>
</feature>
<evidence type="ECO:0000256" key="1">
    <source>
        <dbReference type="SAM" id="MobiDB-lite"/>
    </source>
</evidence>
<dbReference type="Gene3D" id="3.40.50.800">
    <property type="entry name" value="Anticodon-binding domain"/>
    <property type="match status" value="1"/>
</dbReference>
<evidence type="ECO:0000313" key="2">
    <source>
        <dbReference type="EMBL" id="CAF1315440.1"/>
    </source>
</evidence>
<dbReference type="OrthoDB" id="10044938at2759"/>
<sequence>METSFNNRKLSSNERSSKDYKRRKSSRNFRRYSDYNKQSSNNELYIKRYSSKRHEDHNDDHNYLRHRQYRSIFINSNLNNYRDSNQMKINAGVHRNCLSLSRSYSTGLNQSSNKESLSRYEQSCYTIISISDNSKQIVDCQIIIVNIRQKDYAKKISSYLVHHGLSTSVILLREDYALTEAIKNAVREQSLYGIIAMPMDEKRRTASFHILYGQTEGFIFCQFRFN</sequence>
<feature type="compositionally biased region" description="Polar residues" evidence="1">
    <location>
        <begin position="1"/>
        <end position="10"/>
    </location>
</feature>
<proteinExistence type="predicted"/>
<dbReference type="AlphaFoldDB" id="A0A815ESA9"/>
<reference evidence="2" key="1">
    <citation type="submission" date="2021-02" db="EMBL/GenBank/DDBJ databases">
        <authorList>
            <person name="Nowell W R."/>
        </authorList>
    </citation>
    <scope>NUCLEOTIDE SEQUENCE</scope>
</reference>
<gene>
    <name evidence="2" type="ORF">RFH988_LOCUS30475</name>
</gene>
<dbReference type="Proteomes" id="UP000663882">
    <property type="component" value="Unassembled WGS sequence"/>
</dbReference>
<comment type="caution">
    <text evidence="2">The sequence shown here is derived from an EMBL/GenBank/DDBJ whole genome shotgun (WGS) entry which is preliminary data.</text>
</comment>
<dbReference type="InterPro" id="IPR036621">
    <property type="entry name" value="Anticodon-bd_dom_sf"/>
</dbReference>
<evidence type="ECO:0000313" key="3">
    <source>
        <dbReference type="Proteomes" id="UP000663882"/>
    </source>
</evidence>
<dbReference type="SUPFAM" id="SSF52954">
    <property type="entry name" value="Class II aaRS ABD-related"/>
    <property type="match status" value="1"/>
</dbReference>
<organism evidence="2 3">
    <name type="scientific">Rotaria sordida</name>
    <dbReference type="NCBI Taxonomy" id="392033"/>
    <lineage>
        <taxon>Eukaryota</taxon>
        <taxon>Metazoa</taxon>
        <taxon>Spiralia</taxon>
        <taxon>Gnathifera</taxon>
        <taxon>Rotifera</taxon>
        <taxon>Eurotatoria</taxon>
        <taxon>Bdelloidea</taxon>
        <taxon>Philodinida</taxon>
        <taxon>Philodinidae</taxon>
        <taxon>Rotaria</taxon>
    </lineage>
</organism>
<protein>
    <submittedName>
        <fullName evidence="2">Uncharacterized protein</fullName>
    </submittedName>
</protein>
<dbReference type="EMBL" id="CAJNOO010003060">
    <property type="protein sequence ID" value="CAF1315440.1"/>
    <property type="molecule type" value="Genomic_DNA"/>
</dbReference>